<protein>
    <recommendedName>
        <fullName evidence="2">FP protein C-terminal domain-containing protein</fullName>
    </recommendedName>
</protein>
<evidence type="ECO:0000256" key="1">
    <source>
        <dbReference type="SAM" id="Coils"/>
    </source>
</evidence>
<name>A0ABD2P7P3_9CUCU</name>
<evidence type="ECO:0000259" key="2">
    <source>
        <dbReference type="Pfam" id="PF25298"/>
    </source>
</evidence>
<keyword evidence="1" id="KW-0175">Coiled coil</keyword>
<dbReference type="Pfam" id="PF25298">
    <property type="entry name" value="Baculo_FP_2nd"/>
    <property type="match status" value="1"/>
</dbReference>
<sequence>MTSEYRAMKKQLVEQNKELLSANARIKTLEEKFDSLGQEIREKNIVLMNDPAQNQGNSKELVTNIFNGLGVEISDIDFESARITNNINAPILIKLRKIEKEIGCLKMRHCGLAGDSVIYFIEDITHYKQMLHSKARQLKKENRFKYAWVKDGNVYLRKNDDARQIQ</sequence>
<feature type="coiled-coil region" evidence="1">
    <location>
        <begin position="5"/>
        <end position="46"/>
    </location>
</feature>
<accession>A0ABD2P7P3</accession>
<evidence type="ECO:0000313" key="3">
    <source>
        <dbReference type="EMBL" id="KAL3287032.1"/>
    </source>
</evidence>
<reference evidence="3 4" key="1">
    <citation type="journal article" date="2021" name="BMC Biol.">
        <title>Horizontally acquired antibacterial genes associated with adaptive radiation of ladybird beetles.</title>
        <authorList>
            <person name="Li H.S."/>
            <person name="Tang X.F."/>
            <person name="Huang Y.H."/>
            <person name="Xu Z.Y."/>
            <person name="Chen M.L."/>
            <person name="Du X.Y."/>
            <person name="Qiu B.Y."/>
            <person name="Chen P.T."/>
            <person name="Zhang W."/>
            <person name="Slipinski A."/>
            <person name="Escalona H.E."/>
            <person name="Waterhouse R.M."/>
            <person name="Zwick A."/>
            <person name="Pang H."/>
        </authorList>
    </citation>
    <scope>NUCLEOTIDE SEQUENCE [LARGE SCALE GENOMIC DNA]</scope>
    <source>
        <strain evidence="3">SYSU2018</strain>
    </source>
</reference>
<dbReference type="EMBL" id="JABFTP020000185">
    <property type="protein sequence ID" value="KAL3287032.1"/>
    <property type="molecule type" value="Genomic_DNA"/>
</dbReference>
<proteinExistence type="predicted"/>
<keyword evidence="4" id="KW-1185">Reference proteome</keyword>
<dbReference type="Proteomes" id="UP001516400">
    <property type="component" value="Unassembled WGS sequence"/>
</dbReference>
<comment type="caution">
    <text evidence="3">The sequence shown here is derived from an EMBL/GenBank/DDBJ whole genome shotgun (WGS) entry which is preliminary data.</text>
</comment>
<organism evidence="3 4">
    <name type="scientific">Cryptolaemus montrouzieri</name>
    <dbReference type="NCBI Taxonomy" id="559131"/>
    <lineage>
        <taxon>Eukaryota</taxon>
        <taxon>Metazoa</taxon>
        <taxon>Ecdysozoa</taxon>
        <taxon>Arthropoda</taxon>
        <taxon>Hexapoda</taxon>
        <taxon>Insecta</taxon>
        <taxon>Pterygota</taxon>
        <taxon>Neoptera</taxon>
        <taxon>Endopterygota</taxon>
        <taxon>Coleoptera</taxon>
        <taxon>Polyphaga</taxon>
        <taxon>Cucujiformia</taxon>
        <taxon>Coccinelloidea</taxon>
        <taxon>Coccinellidae</taxon>
        <taxon>Scymninae</taxon>
        <taxon>Scymnini</taxon>
        <taxon>Cryptolaemus</taxon>
    </lineage>
</organism>
<evidence type="ECO:0000313" key="4">
    <source>
        <dbReference type="Proteomes" id="UP001516400"/>
    </source>
</evidence>
<gene>
    <name evidence="3" type="ORF">HHI36_001518</name>
</gene>
<dbReference type="InterPro" id="IPR057251">
    <property type="entry name" value="FP_C"/>
</dbReference>
<feature type="domain" description="FP protein C-terminal" evidence="2">
    <location>
        <begin position="125"/>
        <end position="163"/>
    </location>
</feature>
<dbReference type="AlphaFoldDB" id="A0ABD2P7P3"/>